<reference evidence="1" key="1">
    <citation type="journal article" date="2023" name="Plant J.">
        <title>Genome sequences and population genomics provide insights into the demographic history, inbreeding, and mutation load of two 'living fossil' tree species of Dipteronia.</title>
        <authorList>
            <person name="Feng Y."/>
            <person name="Comes H.P."/>
            <person name="Chen J."/>
            <person name="Zhu S."/>
            <person name="Lu R."/>
            <person name="Zhang X."/>
            <person name="Li P."/>
            <person name="Qiu J."/>
            <person name="Olsen K.M."/>
            <person name="Qiu Y."/>
        </authorList>
    </citation>
    <scope>NUCLEOTIDE SEQUENCE</scope>
    <source>
        <strain evidence="1">NBL</strain>
    </source>
</reference>
<name>A0AAD9ZL03_9ROSI</name>
<dbReference type="Proteomes" id="UP001281410">
    <property type="component" value="Unassembled WGS sequence"/>
</dbReference>
<proteinExistence type="predicted"/>
<gene>
    <name evidence="1" type="ORF">Dsin_031303</name>
</gene>
<evidence type="ECO:0000313" key="1">
    <source>
        <dbReference type="EMBL" id="KAK3184017.1"/>
    </source>
</evidence>
<dbReference type="EMBL" id="JANJYJ010000010">
    <property type="protein sequence ID" value="KAK3184017.1"/>
    <property type="molecule type" value="Genomic_DNA"/>
</dbReference>
<sequence length="165" mass="19185">MTRWAILGSELYSIQPIRSKDLFENNGHLGQIYKGQMFKDKKTLKGALGMHPLKLRVGKLRNVTYWHVTFVDNVHTYGDSGNYNVDFHRVSCHVIGELFSRSFADPGCNLHPKDIICDMRDKHNINLSYNKAYKSKDHALHSIFSDPWESFNMLPVYFHMLVRVI</sequence>
<accession>A0AAD9ZL03</accession>
<evidence type="ECO:0000313" key="2">
    <source>
        <dbReference type="Proteomes" id="UP001281410"/>
    </source>
</evidence>
<keyword evidence="2" id="KW-1185">Reference proteome</keyword>
<comment type="caution">
    <text evidence="1">The sequence shown here is derived from an EMBL/GenBank/DDBJ whole genome shotgun (WGS) entry which is preliminary data.</text>
</comment>
<protein>
    <submittedName>
        <fullName evidence="1">Uncharacterized protein</fullName>
    </submittedName>
</protein>
<dbReference type="AlphaFoldDB" id="A0AAD9ZL03"/>
<organism evidence="1 2">
    <name type="scientific">Dipteronia sinensis</name>
    <dbReference type="NCBI Taxonomy" id="43782"/>
    <lineage>
        <taxon>Eukaryota</taxon>
        <taxon>Viridiplantae</taxon>
        <taxon>Streptophyta</taxon>
        <taxon>Embryophyta</taxon>
        <taxon>Tracheophyta</taxon>
        <taxon>Spermatophyta</taxon>
        <taxon>Magnoliopsida</taxon>
        <taxon>eudicotyledons</taxon>
        <taxon>Gunneridae</taxon>
        <taxon>Pentapetalae</taxon>
        <taxon>rosids</taxon>
        <taxon>malvids</taxon>
        <taxon>Sapindales</taxon>
        <taxon>Sapindaceae</taxon>
        <taxon>Hippocastanoideae</taxon>
        <taxon>Acereae</taxon>
        <taxon>Dipteronia</taxon>
    </lineage>
</organism>